<name>A0A1S4EI01_DIACI</name>
<dbReference type="STRING" id="121845.A0A1S4EI01"/>
<dbReference type="GeneID" id="103514632"/>
<dbReference type="GO" id="GO:0005737">
    <property type="term" value="C:cytoplasm"/>
    <property type="evidence" value="ECO:0007669"/>
    <property type="project" value="UniProtKB-ARBA"/>
</dbReference>
<dbReference type="PaxDb" id="121845-A0A1S4EI01"/>
<dbReference type="CDD" id="cd20379">
    <property type="entry name" value="Tudor_dTUD-like"/>
    <property type="match status" value="1"/>
</dbReference>
<gene>
    <name evidence="3" type="primary">LOC103514632</name>
</gene>
<dbReference type="PANTHER" id="PTHR22948:SF29">
    <property type="entry name" value="FI02030P-RELATED"/>
    <property type="match status" value="1"/>
</dbReference>
<feature type="domain" description="Tudor" evidence="1">
    <location>
        <begin position="272"/>
        <end position="331"/>
    </location>
</feature>
<dbReference type="Gene3D" id="2.30.30.140">
    <property type="match status" value="2"/>
</dbReference>
<dbReference type="SMART" id="SM00333">
    <property type="entry name" value="TUDOR"/>
    <property type="match status" value="2"/>
</dbReference>
<dbReference type="PANTHER" id="PTHR22948">
    <property type="entry name" value="TUDOR DOMAIN CONTAINING PROTEIN"/>
    <property type="match status" value="1"/>
</dbReference>
<dbReference type="AlphaFoldDB" id="A0A1S4EI01"/>
<dbReference type="SUPFAM" id="SSF63748">
    <property type="entry name" value="Tudor/PWWP/MBT"/>
    <property type="match status" value="2"/>
</dbReference>
<keyword evidence="2" id="KW-1185">Reference proteome</keyword>
<dbReference type="RefSeq" id="XP_017301788.1">
    <property type="nucleotide sequence ID" value="XM_017446299.2"/>
</dbReference>
<dbReference type="InterPro" id="IPR050621">
    <property type="entry name" value="Tudor_domain_containing"/>
</dbReference>
<dbReference type="InterPro" id="IPR035437">
    <property type="entry name" value="SNase_OB-fold_sf"/>
</dbReference>
<dbReference type="Pfam" id="PF00567">
    <property type="entry name" value="TUDOR"/>
    <property type="match status" value="2"/>
</dbReference>
<feature type="domain" description="Tudor" evidence="1">
    <location>
        <begin position="59"/>
        <end position="118"/>
    </location>
</feature>
<dbReference type="Proteomes" id="UP000079169">
    <property type="component" value="Unplaced"/>
</dbReference>
<protein>
    <submittedName>
        <fullName evidence="3">Tudor domain-containing protein 1-like</fullName>
    </submittedName>
</protein>
<organism evidence="2 3">
    <name type="scientific">Diaphorina citri</name>
    <name type="common">Asian citrus psyllid</name>
    <dbReference type="NCBI Taxonomy" id="121845"/>
    <lineage>
        <taxon>Eukaryota</taxon>
        <taxon>Metazoa</taxon>
        <taxon>Ecdysozoa</taxon>
        <taxon>Arthropoda</taxon>
        <taxon>Hexapoda</taxon>
        <taxon>Insecta</taxon>
        <taxon>Pterygota</taxon>
        <taxon>Neoptera</taxon>
        <taxon>Paraneoptera</taxon>
        <taxon>Hemiptera</taxon>
        <taxon>Sternorrhyncha</taxon>
        <taxon>Psylloidea</taxon>
        <taxon>Psyllidae</taxon>
        <taxon>Diaphorininae</taxon>
        <taxon>Diaphorina</taxon>
    </lineage>
</organism>
<dbReference type="Gene3D" id="2.40.50.90">
    <property type="match status" value="2"/>
</dbReference>
<dbReference type="KEGG" id="dci:103514632"/>
<accession>A0A1S4EI01</accession>
<proteinExistence type="predicted"/>
<reference evidence="3" key="1">
    <citation type="submission" date="2025-08" db="UniProtKB">
        <authorList>
            <consortium name="RefSeq"/>
        </authorList>
    </citation>
    <scope>IDENTIFICATION</scope>
</reference>
<dbReference type="OMA" id="VENINQC"/>
<dbReference type="InterPro" id="IPR002999">
    <property type="entry name" value="Tudor"/>
</dbReference>
<evidence type="ECO:0000313" key="2">
    <source>
        <dbReference type="Proteomes" id="UP000079169"/>
    </source>
</evidence>
<evidence type="ECO:0000259" key="1">
    <source>
        <dbReference type="PROSITE" id="PS50304"/>
    </source>
</evidence>
<dbReference type="PROSITE" id="PS50304">
    <property type="entry name" value="TUDOR"/>
    <property type="match status" value="2"/>
</dbReference>
<sequence length="471" mass="52214">MAAQQTSSLFVTYVSVESPFFVIYGQTDKGAVENINQCIKSYTPHFEVGVGKVTSPQQQLTVGLICVGKYVDQVYYRVKILSINLAAQEVEGFFIDFGNTATIKVSDLRLVALPKASNFLNVKPLCSKFATQKSMAHRCHLANLDQAGPWSKEVRTELEAIVANRVLNMKILTSPMKTKRTVTLSFVEDNRSVVDVLVQQLKPLMFESVHIPKGHNVEVIISHALNAARFFVQLTSNQAGLDALMAEVQSHCEAELAKGAGRAAVPFSEDELINGNLPCCALYPEDGRWYRAIVSDFVPPASVTVRYVDYGNESVVSPTDILPIPRHLMKVRTQAVECSLAGQSSRRQSEIEEAQFEALLEAHNYQFLMSIKMHLVGSVLLVELWEQESKNSVRSILEGNSVLECPKCLAFTKPKLLDPYPAGGRVPSLPALGALESRLVSVTHYESPLSFFVQLRDSHDSFLEFMKAKTK</sequence>
<evidence type="ECO:0000313" key="3">
    <source>
        <dbReference type="RefSeq" id="XP_017301788.1"/>
    </source>
</evidence>